<reference evidence="1" key="1">
    <citation type="submission" date="2022-05" db="EMBL/GenBank/DDBJ databases">
        <authorList>
            <person name="Park J.-S."/>
        </authorList>
    </citation>
    <scope>NUCLEOTIDE SEQUENCE</scope>
    <source>
        <strain evidence="1">2012CJ41-6</strain>
    </source>
</reference>
<accession>A0ABT0PZV0</accession>
<keyword evidence="2" id="KW-1185">Reference proteome</keyword>
<organism evidence="1 2">
    <name type="scientific">Ruegeria spongiae</name>
    <dbReference type="NCBI Taxonomy" id="2942209"/>
    <lineage>
        <taxon>Bacteria</taxon>
        <taxon>Pseudomonadati</taxon>
        <taxon>Pseudomonadota</taxon>
        <taxon>Alphaproteobacteria</taxon>
        <taxon>Rhodobacterales</taxon>
        <taxon>Roseobacteraceae</taxon>
        <taxon>Ruegeria</taxon>
    </lineage>
</organism>
<comment type="caution">
    <text evidence="1">The sequence shown here is derived from an EMBL/GenBank/DDBJ whole genome shotgun (WGS) entry which is preliminary data.</text>
</comment>
<dbReference type="Proteomes" id="UP001203880">
    <property type="component" value="Unassembled WGS sequence"/>
</dbReference>
<dbReference type="EMBL" id="JAMFMB010000005">
    <property type="protein sequence ID" value="MCL6283087.1"/>
    <property type="molecule type" value="Genomic_DNA"/>
</dbReference>
<sequence>MGDMVLILGANGRFGRNAAQTFRQAGWQVRLFDRKTDDLSVAATGVDVIVNAWNPPYDQWAGTVPGLTRQVIAAARVSGAMVILPGNVYVFGEDAPARLDEKTPHRATNPLGRVRIDMEAAYRRSGVQTLILRAGDFIDTVPSGNWFDKVMLAGLGRDRFTYPGDPDQPHAWAFLPDLARAAVALAGMRAHLDRFEDVPFPGYTLTGRSLFEAVQKAHGARLKLHRFNWLPVRLLSPVWKMGRHLVEMRYLWSKPHALEGTRFATLLPDFENTPLDAALSTALVPAPEGQGGLALAS</sequence>
<proteinExistence type="predicted"/>
<dbReference type="SUPFAM" id="SSF51735">
    <property type="entry name" value="NAD(P)-binding Rossmann-fold domains"/>
    <property type="match status" value="1"/>
</dbReference>
<dbReference type="Gene3D" id="3.40.50.720">
    <property type="entry name" value="NAD(P)-binding Rossmann-like Domain"/>
    <property type="match status" value="1"/>
</dbReference>
<evidence type="ECO:0000313" key="2">
    <source>
        <dbReference type="Proteomes" id="UP001203880"/>
    </source>
</evidence>
<gene>
    <name evidence="1" type="ORF">M3P21_06030</name>
</gene>
<protein>
    <submittedName>
        <fullName evidence="1">Epimerase</fullName>
    </submittedName>
</protein>
<dbReference type="InterPro" id="IPR036291">
    <property type="entry name" value="NAD(P)-bd_dom_sf"/>
</dbReference>
<name>A0ABT0PZV0_9RHOB</name>
<evidence type="ECO:0000313" key="1">
    <source>
        <dbReference type="EMBL" id="MCL6283087.1"/>
    </source>
</evidence>
<dbReference type="RefSeq" id="WP_249707695.1">
    <property type="nucleotide sequence ID" value="NZ_JAMFMB010000005.1"/>
</dbReference>